<feature type="region of interest" description="Disordered" evidence="1">
    <location>
        <begin position="108"/>
        <end position="156"/>
    </location>
</feature>
<dbReference type="EMBL" id="JAVRRG010000034">
    <property type="protein sequence ID" value="KAK5094474.1"/>
    <property type="molecule type" value="Genomic_DNA"/>
</dbReference>
<keyword evidence="3" id="KW-1185">Reference proteome</keyword>
<evidence type="ECO:0000313" key="2">
    <source>
        <dbReference type="EMBL" id="KAK5094474.1"/>
    </source>
</evidence>
<evidence type="ECO:0000313" key="3">
    <source>
        <dbReference type="Proteomes" id="UP001345013"/>
    </source>
</evidence>
<comment type="caution">
    <text evidence="2">The sequence shown here is derived from an EMBL/GenBank/DDBJ whole genome shotgun (WGS) entry which is preliminary data.</text>
</comment>
<feature type="compositionally biased region" description="Basic and acidic residues" evidence="1">
    <location>
        <begin position="128"/>
        <end position="142"/>
    </location>
</feature>
<proteinExistence type="predicted"/>
<accession>A0ABR0KEH5</accession>
<dbReference type="Proteomes" id="UP001345013">
    <property type="component" value="Unassembled WGS sequence"/>
</dbReference>
<reference evidence="2 3" key="1">
    <citation type="submission" date="2023-08" db="EMBL/GenBank/DDBJ databases">
        <title>Black Yeasts Isolated from many extreme environments.</title>
        <authorList>
            <person name="Coleine C."/>
            <person name="Stajich J.E."/>
            <person name="Selbmann L."/>
        </authorList>
    </citation>
    <scope>NUCLEOTIDE SEQUENCE [LARGE SCALE GENOMIC DNA]</scope>
    <source>
        <strain evidence="2 3">CCFEE 5885</strain>
    </source>
</reference>
<evidence type="ECO:0000256" key="1">
    <source>
        <dbReference type="SAM" id="MobiDB-lite"/>
    </source>
</evidence>
<feature type="region of interest" description="Disordered" evidence="1">
    <location>
        <begin position="15"/>
        <end position="40"/>
    </location>
</feature>
<name>A0ABR0KEH5_9EURO</name>
<protein>
    <submittedName>
        <fullName evidence="2">Uncharacterized protein</fullName>
    </submittedName>
</protein>
<sequence length="205" mass="22913">MFKKGKFDLFQKLLPCKKDKNDDVPPPPPPPYGSPPTYTQASMYGPPGWGVVANHMPAASAAGSKETADGFNVWCINGYSGFVPFNKLDNPVGTIGRLETLKQIQHGRHDYDPSKLNAPPRPPTPSAADKKQDANSKKREFKTLSVEPPSYDPPKYEDVNDECKICRGESEQPVRKIKRLGDQPMCWECVFRNFQAEAYLAWQGK</sequence>
<feature type="compositionally biased region" description="Pro residues" evidence="1">
    <location>
        <begin position="24"/>
        <end position="34"/>
    </location>
</feature>
<gene>
    <name evidence="2" type="ORF">LTR24_003630</name>
</gene>
<organism evidence="2 3">
    <name type="scientific">Lithohypha guttulata</name>
    <dbReference type="NCBI Taxonomy" id="1690604"/>
    <lineage>
        <taxon>Eukaryota</taxon>
        <taxon>Fungi</taxon>
        <taxon>Dikarya</taxon>
        <taxon>Ascomycota</taxon>
        <taxon>Pezizomycotina</taxon>
        <taxon>Eurotiomycetes</taxon>
        <taxon>Chaetothyriomycetidae</taxon>
        <taxon>Chaetothyriales</taxon>
        <taxon>Trichomeriaceae</taxon>
        <taxon>Lithohypha</taxon>
    </lineage>
</organism>